<keyword evidence="2" id="KW-1185">Reference proteome</keyword>
<gene>
    <name evidence="1" type="ORF">ILUMI_18945</name>
</gene>
<feature type="non-terminal residue" evidence="1">
    <location>
        <position position="1"/>
    </location>
</feature>
<evidence type="ECO:0000313" key="2">
    <source>
        <dbReference type="Proteomes" id="UP000801492"/>
    </source>
</evidence>
<accession>A0A8K0CN95</accession>
<proteinExistence type="predicted"/>
<evidence type="ECO:0000313" key="1">
    <source>
        <dbReference type="EMBL" id="KAF2887227.1"/>
    </source>
</evidence>
<organism evidence="1 2">
    <name type="scientific">Ignelater luminosus</name>
    <name type="common">Cucubano</name>
    <name type="synonym">Pyrophorus luminosus</name>
    <dbReference type="NCBI Taxonomy" id="2038154"/>
    <lineage>
        <taxon>Eukaryota</taxon>
        <taxon>Metazoa</taxon>
        <taxon>Ecdysozoa</taxon>
        <taxon>Arthropoda</taxon>
        <taxon>Hexapoda</taxon>
        <taxon>Insecta</taxon>
        <taxon>Pterygota</taxon>
        <taxon>Neoptera</taxon>
        <taxon>Endopterygota</taxon>
        <taxon>Coleoptera</taxon>
        <taxon>Polyphaga</taxon>
        <taxon>Elateriformia</taxon>
        <taxon>Elateroidea</taxon>
        <taxon>Elateridae</taxon>
        <taxon>Agrypninae</taxon>
        <taxon>Pyrophorini</taxon>
        <taxon>Ignelater</taxon>
    </lineage>
</organism>
<dbReference type="OrthoDB" id="6694091at2759"/>
<protein>
    <submittedName>
        <fullName evidence="1">Uncharacterized protein</fullName>
    </submittedName>
</protein>
<dbReference type="AlphaFoldDB" id="A0A8K0CN95"/>
<dbReference type="Proteomes" id="UP000801492">
    <property type="component" value="Unassembled WGS sequence"/>
</dbReference>
<comment type="caution">
    <text evidence="1">The sequence shown here is derived from an EMBL/GenBank/DDBJ whole genome shotgun (WGS) entry which is preliminary data.</text>
</comment>
<sequence>LTGAKELAEELKTADSKRLRKRKGQFNYESNDEPIIDPKEAYRVECFNQVWDKAELSLETKFEQLKRHTDLFGFLGKFQN</sequence>
<dbReference type="EMBL" id="VTPC01084527">
    <property type="protein sequence ID" value="KAF2887227.1"/>
    <property type="molecule type" value="Genomic_DNA"/>
</dbReference>
<reference evidence="1" key="1">
    <citation type="submission" date="2019-08" db="EMBL/GenBank/DDBJ databases">
        <title>The genome of the North American firefly Photinus pyralis.</title>
        <authorList>
            <consortium name="Photinus pyralis genome working group"/>
            <person name="Fallon T.R."/>
            <person name="Sander Lower S.E."/>
            <person name="Weng J.-K."/>
        </authorList>
    </citation>
    <scope>NUCLEOTIDE SEQUENCE</scope>
    <source>
        <strain evidence="1">TRF0915ILg1</strain>
        <tissue evidence="1">Whole body</tissue>
    </source>
</reference>
<name>A0A8K0CN95_IGNLU</name>